<dbReference type="InterPro" id="IPR003439">
    <property type="entry name" value="ABC_transporter-like_ATP-bd"/>
</dbReference>
<dbReference type="InterPro" id="IPR027417">
    <property type="entry name" value="P-loop_NTPase"/>
</dbReference>
<dbReference type="InterPro" id="IPR003593">
    <property type="entry name" value="AAA+_ATPase"/>
</dbReference>
<evidence type="ECO:0000256" key="2">
    <source>
        <dbReference type="ARBA" id="ARBA00022840"/>
    </source>
</evidence>
<dbReference type="PROSITE" id="PS00211">
    <property type="entry name" value="ABC_TRANSPORTER_1"/>
    <property type="match status" value="1"/>
</dbReference>
<dbReference type="Proteomes" id="UP001523216">
    <property type="component" value="Unassembled WGS sequence"/>
</dbReference>
<dbReference type="PROSITE" id="PS50893">
    <property type="entry name" value="ABC_TRANSPORTER_2"/>
    <property type="match status" value="1"/>
</dbReference>
<keyword evidence="5" id="KW-1185">Reference proteome</keyword>
<dbReference type="Gene3D" id="3.40.50.300">
    <property type="entry name" value="P-loop containing nucleotide triphosphate hydrolases"/>
    <property type="match status" value="1"/>
</dbReference>
<keyword evidence="1" id="KW-0547">Nucleotide-binding</keyword>
<proteinExistence type="predicted"/>
<dbReference type="PANTHER" id="PTHR42794:SF2">
    <property type="entry name" value="ABC TRANSPORTER ATP-BINDING PROTEIN"/>
    <property type="match status" value="1"/>
</dbReference>
<evidence type="ECO:0000313" key="5">
    <source>
        <dbReference type="Proteomes" id="UP001523216"/>
    </source>
</evidence>
<dbReference type="CDD" id="cd03214">
    <property type="entry name" value="ABC_Iron-Siderophores_B12_Hemin"/>
    <property type="match status" value="1"/>
</dbReference>
<evidence type="ECO:0000259" key="3">
    <source>
        <dbReference type="PROSITE" id="PS50893"/>
    </source>
</evidence>
<protein>
    <submittedName>
        <fullName evidence="4">ABC transporter ATP-binding protein</fullName>
    </submittedName>
</protein>
<comment type="caution">
    <text evidence="4">The sequence shown here is derived from an EMBL/GenBank/DDBJ whole genome shotgun (WGS) entry which is preliminary data.</text>
</comment>
<dbReference type="SUPFAM" id="SSF52540">
    <property type="entry name" value="P-loop containing nucleoside triphosphate hydrolases"/>
    <property type="match status" value="1"/>
</dbReference>
<dbReference type="PANTHER" id="PTHR42794">
    <property type="entry name" value="HEMIN IMPORT ATP-BINDING PROTEIN HMUV"/>
    <property type="match status" value="1"/>
</dbReference>
<evidence type="ECO:0000313" key="4">
    <source>
        <dbReference type="EMBL" id="MCM4082455.1"/>
    </source>
</evidence>
<dbReference type="Pfam" id="PF00005">
    <property type="entry name" value="ABC_tran"/>
    <property type="match status" value="1"/>
</dbReference>
<sequence length="256" mass="27314">MRIEARDIGRRLRDATPLLAEVTLSAPTGSTVGLLGPNGSGKSTLLRLLAGLDRPDDGRVLLDGADRRALPRRQVARHVAVVSQHTPDDADMTVGDVVLLGRIPHRARLAPVSADDLRRSAAALDRAGLGGWENRSWTSLSGGERQRVALARALVQEPDVLLLDEPTNHLDIRHRFALLEDLTRLPVTAVAALHDLDLAAQYCDEIVLLAAGRVVACGPPAAVLTADRVERVFGVTAEVGPDVTGRHRVALRAASG</sequence>
<dbReference type="SMART" id="SM00382">
    <property type="entry name" value="AAA"/>
    <property type="match status" value="1"/>
</dbReference>
<name>A0ABT0Y9F2_9ACTN</name>
<evidence type="ECO:0000256" key="1">
    <source>
        <dbReference type="ARBA" id="ARBA00022741"/>
    </source>
</evidence>
<organism evidence="4 5">
    <name type="scientific">Paractinoplanes hotanensis</name>
    <dbReference type="NCBI Taxonomy" id="2906497"/>
    <lineage>
        <taxon>Bacteria</taxon>
        <taxon>Bacillati</taxon>
        <taxon>Actinomycetota</taxon>
        <taxon>Actinomycetes</taxon>
        <taxon>Micromonosporales</taxon>
        <taxon>Micromonosporaceae</taxon>
        <taxon>Paractinoplanes</taxon>
    </lineage>
</organism>
<keyword evidence="2 4" id="KW-0067">ATP-binding</keyword>
<dbReference type="InterPro" id="IPR017871">
    <property type="entry name" value="ABC_transporter-like_CS"/>
</dbReference>
<feature type="domain" description="ABC transporter" evidence="3">
    <location>
        <begin position="3"/>
        <end position="236"/>
    </location>
</feature>
<dbReference type="GO" id="GO:0005524">
    <property type="term" value="F:ATP binding"/>
    <property type="evidence" value="ECO:0007669"/>
    <property type="project" value="UniProtKB-KW"/>
</dbReference>
<dbReference type="EMBL" id="JAMQOL010000048">
    <property type="protein sequence ID" value="MCM4082455.1"/>
    <property type="molecule type" value="Genomic_DNA"/>
</dbReference>
<dbReference type="RefSeq" id="WP_251802186.1">
    <property type="nucleotide sequence ID" value="NZ_JAMQOL010000048.1"/>
</dbReference>
<gene>
    <name evidence="4" type="ORF">LXN57_33295</name>
</gene>
<reference evidence="4 5" key="1">
    <citation type="submission" date="2022-06" db="EMBL/GenBank/DDBJ databases">
        <title>Actinoplanes abujensis sp. nov., isolated from Nigerian arid soil.</title>
        <authorList>
            <person name="Ding P."/>
        </authorList>
    </citation>
    <scope>NUCLEOTIDE SEQUENCE [LARGE SCALE GENOMIC DNA]</scope>
    <source>
        <strain evidence="5">TRM88002</strain>
    </source>
</reference>
<accession>A0ABT0Y9F2</accession>